<organism evidence="4 5">
    <name type="scientific">Streptomyces caledonius</name>
    <dbReference type="NCBI Taxonomy" id="3134107"/>
    <lineage>
        <taxon>Bacteria</taxon>
        <taxon>Bacillati</taxon>
        <taxon>Actinomycetota</taxon>
        <taxon>Actinomycetes</taxon>
        <taxon>Kitasatosporales</taxon>
        <taxon>Streptomycetaceae</taxon>
        <taxon>Streptomyces</taxon>
    </lineage>
</organism>
<evidence type="ECO:0000313" key="5">
    <source>
        <dbReference type="Proteomes" id="UP001382904"/>
    </source>
</evidence>
<dbReference type="Pfam" id="PF00583">
    <property type="entry name" value="Acetyltransf_1"/>
    <property type="match status" value="1"/>
</dbReference>
<reference evidence="4 5" key="1">
    <citation type="submission" date="2024-03" db="EMBL/GenBank/DDBJ databases">
        <title>Novel Streptomyces species of biotechnological and ecological value are a feature of Machair soil.</title>
        <authorList>
            <person name="Prole J.R."/>
            <person name="Goodfellow M."/>
            <person name="Allenby N."/>
            <person name="Ward A.C."/>
        </authorList>
    </citation>
    <scope>NUCLEOTIDE SEQUENCE [LARGE SCALE GENOMIC DNA]</scope>
    <source>
        <strain evidence="4 5">MS1.HAVA.3</strain>
    </source>
</reference>
<evidence type="ECO:0000259" key="3">
    <source>
        <dbReference type="PROSITE" id="PS51186"/>
    </source>
</evidence>
<gene>
    <name evidence="4" type="ORF">WKI68_43780</name>
</gene>
<keyword evidence="5" id="KW-1185">Reference proteome</keyword>
<sequence>MTVSYGAGMLTVRAMTEADVPAVSAVRVTGWKAAYAGIVPQAFLDGMTVEADAQQRRHHFTRSKEGTTNLVAVDAHGRVVGWACLGPVRDTGTSTTTGELYALYVQPSLIGSGIGRTLLEAVHARAHAHGFGLLLLWVLTDNMTARRFYERAGYVADGAVQADNYDGVSVSEVRYRRRTL</sequence>
<dbReference type="PANTHER" id="PTHR43877">
    <property type="entry name" value="AMINOALKYLPHOSPHONATE N-ACETYLTRANSFERASE-RELATED-RELATED"/>
    <property type="match status" value="1"/>
</dbReference>
<dbReference type="Proteomes" id="UP001382904">
    <property type="component" value="Unassembled WGS sequence"/>
</dbReference>
<keyword evidence="2" id="KW-0012">Acyltransferase</keyword>
<evidence type="ECO:0000256" key="2">
    <source>
        <dbReference type="ARBA" id="ARBA00023315"/>
    </source>
</evidence>
<dbReference type="PROSITE" id="PS51186">
    <property type="entry name" value="GNAT"/>
    <property type="match status" value="1"/>
</dbReference>
<dbReference type="EMBL" id="JBBKAM010000004">
    <property type="protein sequence ID" value="MEJ8646311.1"/>
    <property type="molecule type" value="Genomic_DNA"/>
</dbReference>
<evidence type="ECO:0000313" key="4">
    <source>
        <dbReference type="EMBL" id="MEJ8646311.1"/>
    </source>
</evidence>
<keyword evidence="1" id="KW-0808">Transferase</keyword>
<dbReference type="InterPro" id="IPR016181">
    <property type="entry name" value="Acyl_CoA_acyltransferase"/>
</dbReference>
<dbReference type="SUPFAM" id="SSF55729">
    <property type="entry name" value="Acyl-CoA N-acyltransferases (Nat)"/>
    <property type="match status" value="1"/>
</dbReference>
<dbReference type="InterPro" id="IPR050832">
    <property type="entry name" value="Bact_Acetyltransf"/>
</dbReference>
<comment type="caution">
    <text evidence="4">The sequence shown here is derived from an EMBL/GenBank/DDBJ whole genome shotgun (WGS) entry which is preliminary data.</text>
</comment>
<dbReference type="Gene3D" id="3.40.630.30">
    <property type="match status" value="1"/>
</dbReference>
<name>A0ABU8UFM2_9ACTN</name>
<dbReference type="PANTHER" id="PTHR43877:SF2">
    <property type="entry name" value="AMINOALKYLPHOSPHONATE N-ACETYLTRANSFERASE-RELATED"/>
    <property type="match status" value="1"/>
</dbReference>
<accession>A0ABU8UFM2</accession>
<dbReference type="InterPro" id="IPR000182">
    <property type="entry name" value="GNAT_dom"/>
</dbReference>
<dbReference type="CDD" id="cd04301">
    <property type="entry name" value="NAT_SF"/>
    <property type="match status" value="1"/>
</dbReference>
<protein>
    <submittedName>
        <fullName evidence="4">GNAT family N-acetyltransferase</fullName>
    </submittedName>
</protein>
<feature type="domain" description="N-acetyltransferase" evidence="3">
    <location>
        <begin position="10"/>
        <end position="177"/>
    </location>
</feature>
<evidence type="ECO:0000256" key="1">
    <source>
        <dbReference type="ARBA" id="ARBA00022679"/>
    </source>
</evidence>
<proteinExistence type="predicted"/>